<keyword evidence="10" id="KW-1185">Reference proteome</keyword>
<keyword evidence="5 6" id="KW-0653">Protein transport</keyword>
<dbReference type="GO" id="GO:0051645">
    <property type="term" value="P:Golgi localization"/>
    <property type="evidence" value="ECO:0007669"/>
    <property type="project" value="TreeGrafter"/>
</dbReference>
<evidence type="ECO:0000256" key="4">
    <source>
        <dbReference type="ARBA" id="ARBA00022490"/>
    </source>
</evidence>
<comment type="subunit">
    <text evidence="2 6">Oligomeric complex that consists of at least the alpha, beta, beta', gamma, delta, epsilon and zeta subunits.</text>
</comment>
<sequence>MVVLAASICTRGGKALLSRQFREISRDRITALLANFPSLISNSSSQHTTVEDENVRYVYQPLEELYIVLITNKSSNILQDIDTLHLFASTVSNLLRNVDEREIFDNSFEIISAFDEIITLGFKENLTLSQVQNFLEMDSHEEKIQEIIERNKELEATEERKRRAKEIQRKELAKRNMEQFPTPSSNFGGYDQSSQQQQTYQPTYQPTPIVETSHGSNSLLASKPISRGGGLQLGKKASGARPARSTHLAGTSVAHGAGGAHEPLLATHAPVFSHNKVPPVAVSTPTYSENASPAATPTPSSAATAAGSAKVQNHGILITINEKVNAQLARDGSVVSSEVKGDLQLRINNQSLANAKVLLNTGDKKQYKTHPNVDRNLFNTSNVITVKDKSKTFPANDQPLGVLRWRSIVKQDSKLTPILITPWVNIQDSGVAQVTLEYELSPHYIDSHPSGGDILENVKILVPIVTNDVHLQEGGNDDVSYEIGDQGVIFTIGSISIDDPQGSFDFSIVADDEESLFPLELQFDIFKTGVDESDVSLGGISVIDVVANTEDEEPLPFELHSNVSSESYIVQ</sequence>
<keyword evidence="4 6" id="KW-0963">Cytoplasm</keyword>
<keyword evidence="6" id="KW-0333">Golgi apparatus</keyword>
<evidence type="ECO:0000256" key="6">
    <source>
        <dbReference type="RuleBase" id="RU366052"/>
    </source>
</evidence>
<dbReference type="CDD" id="cd14830">
    <property type="entry name" value="Delta_COP_N"/>
    <property type="match status" value="1"/>
</dbReference>
<dbReference type="CDD" id="cd09254">
    <property type="entry name" value="AP_delta-COPI_MHD"/>
    <property type="match status" value="1"/>
</dbReference>
<dbReference type="InterPro" id="IPR022775">
    <property type="entry name" value="AP_mu_sigma_su"/>
</dbReference>
<dbReference type="PANTHER" id="PTHR10121:SF0">
    <property type="entry name" value="COATOMER SUBUNIT DELTA"/>
    <property type="match status" value="1"/>
</dbReference>
<gene>
    <name evidence="9" type="ORF">J8A68_002744</name>
</gene>
<evidence type="ECO:0000256" key="1">
    <source>
        <dbReference type="ARBA" id="ARBA00010516"/>
    </source>
</evidence>
<comment type="caution">
    <text evidence="9">The sequence shown here is derived from an EMBL/GenBank/DDBJ whole genome shotgun (WGS) entry which is preliminary data.</text>
</comment>
<dbReference type="PROSITE" id="PS51072">
    <property type="entry name" value="MHD"/>
    <property type="match status" value="1"/>
</dbReference>
<name>A0A8J5QNP8_9ASCO</name>
<comment type="function">
    <text evidence="6">The coatomer is a cytosolic protein complex that binds to dilysine motifs and reversibly associates with Golgi non-clathrin-coated vesicles, which further mediate biosynthetic protein transport from the ER, via the Golgi up to the trans Golgi network.</text>
</comment>
<dbReference type="AlphaFoldDB" id="A0A8J5QNP8"/>
<dbReference type="GO" id="GO:0030126">
    <property type="term" value="C:COPI vesicle coat"/>
    <property type="evidence" value="ECO:0007669"/>
    <property type="project" value="UniProtKB-UniRule"/>
</dbReference>
<feature type="region of interest" description="Disordered" evidence="7">
    <location>
        <begin position="168"/>
        <end position="256"/>
    </location>
</feature>
<evidence type="ECO:0000259" key="8">
    <source>
        <dbReference type="PROSITE" id="PS51072"/>
    </source>
</evidence>
<evidence type="ECO:0000313" key="9">
    <source>
        <dbReference type="EMBL" id="KAG7663735.1"/>
    </source>
</evidence>
<dbReference type="Pfam" id="PF00928">
    <property type="entry name" value="Adap_comp_sub"/>
    <property type="match status" value="1"/>
</dbReference>
<dbReference type="GeneID" id="73469545"/>
<dbReference type="Pfam" id="PF01217">
    <property type="entry name" value="Clat_adaptor_s"/>
    <property type="match status" value="1"/>
</dbReference>
<evidence type="ECO:0000313" key="10">
    <source>
        <dbReference type="Proteomes" id="UP000694255"/>
    </source>
</evidence>
<dbReference type="GO" id="GO:0000139">
    <property type="term" value="C:Golgi membrane"/>
    <property type="evidence" value="ECO:0007669"/>
    <property type="project" value="UniProtKB-SubCell"/>
</dbReference>
<dbReference type="GO" id="GO:0015031">
    <property type="term" value="P:protein transport"/>
    <property type="evidence" value="ECO:0007669"/>
    <property type="project" value="UniProtKB-KW"/>
</dbReference>
<dbReference type="OrthoDB" id="10266042at2759"/>
<dbReference type="RefSeq" id="XP_049263967.1">
    <property type="nucleotide sequence ID" value="XM_049406526.1"/>
</dbReference>
<keyword evidence="6" id="KW-0931">ER-Golgi transport</keyword>
<keyword evidence="6" id="KW-0472">Membrane</keyword>
<dbReference type="InterPro" id="IPR027059">
    <property type="entry name" value="Coatomer_dsu"/>
</dbReference>
<dbReference type="InterPro" id="IPR028565">
    <property type="entry name" value="MHD"/>
</dbReference>
<dbReference type="GO" id="GO:0006888">
    <property type="term" value="P:endoplasmic reticulum to Golgi vesicle-mediated transport"/>
    <property type="evidence" value="ECO:0007669"/>
    <property type="project" value="TreeGrafter"/>
</dbReference>
<feature type="region of interest" description="Disordered" evidence="7">
    <location>
        <begin position="283"/>
        <end position="307"/>
    </location>
</feature>
<accession>A0A8J5QNP8</accession>
<feature type="domain" description="MHD" evidence="8">
    <location>
        <begin position="313"/>
        <end position="571"/>
    </location>
</feature>
<evidence type="ECO:0000256" key="5">
    <source>
        <dbReference type="ARBA" id="ARBA00022927"/>
    </source>
</evidence>
<proteinExistence type="inferred from homology"/>
<feature type="compositionally biased region" description="Low complexity" evidence="7">
    <location>
        <begin position="192"/>
        <end position="208"/>
    </location>
</feature>
<protein>
    <recommendedName>
        <fullName evidence="6">Coatomer subunit delta</fullName>
    </recommendedName>
</protein>
<evidence type="ECO:0000256" key="3">
    <source>
        <dbReference type="ARBA" id="ARBA00022448"/>
    </source>
</evidence>
<reference evidence="9 10" key="1">
    <citation type="journal article" date="2021" name="DNA Res.">
        <title>Genome analysis of Candida subhashii reveals its hybrid nature and dual mitochondrial genome conformations.</title>
        <authorList>
            <person name="Mixao V."/>
            <person name="Hegedusova E."/>
            <person name="Saus E."/>
            <person name="Pryszcz L.P."/>
            <person name="Cillingova A."/>
            <person name="Nosek J."/>
            <person name="Gabaldon T."/>
        </authorList>
    </citation>
    <scope>NUCLEOTIDE SEQUENCE [LARGE SCALE GENOMIC DNA]</scope>
    <source>
        <strain evidence="9 10">CBS 10753</strain>
    </source>
</reference>
<evidence type="ECO:0000256" key="7">
    <source>
        <dbReference type="SAM" id="MobiDB-lite"/>
    </source>
</evidence>
<dbReference type="EMBL" id="JAGSYN010000120">
    <property type="protein sequence ID" value="KAG7663735.1"/>
    <property type="molecule type" value="Genomic_DNA"/>
</dbReference>
<evidence type="ECO:0000256" key="2">
    <source>
        <dbReference type="ARBA" id="ARBA00011775"/>
    </source>
</evidence>
<feature type="compositionally biased region" description="Basic and acidic residues" evidence="7">
    <location>
        <begin position="168"/>
        <end position="177"/>
    </location>
</feature>
<feature type="compositionally biased region" description="Low complexity" evidence="7">
    <location>
        <begin position="291"/>
        <end position="306"/>
    </location>
</feature>
<dbReference type="FunFam" id="3.30.450.60:FF:000003">
    <property type="entry name" value="Coatomer subunit delta"/>
    <property type="match status" value="1"/>
</dbReference>
<dbReference type="GO" id="GO:0006890">
    <property type="term" value="P:retrograde vesicle-mediated transport, Golgi to endoplasmic reticulum"/>
    <property type="evidence" value="ECO:0007669"/>
    <property type="project" value="UniProtKB-UniRule"/>
</dbReference>
<keyword evidence="3 6" id="KW-0813">Transport</keyword>
<dbReference type="PANTHER" id="PTHR10121">
    <property type="entry name" value="COATOMER SUBUNIT DELTA"/>
    <property type="match status" value="1"/>
</dbReference>
<comment type="similarity">
    <text evidence="1 6">Belongs to the adaptor complexes medium subunit family. Delta-COP subfamily.</text>
</comment>
<dbReference type="Proteomes" id="UP000694255">
    <property type="component" value="Unassembled WGS sequence"/>
</dbReference>
<organism evidence="9 10">
    <name type="scientific">[Candida] subhashii</name>
    <dbReference type="NCBI Taxonomy" id="561895"/>
    <lineage>
        <taxon>Eukaryota</taxon>
        <taxon>Fungi</taxon>
        <taxon>Dikarya</taxon>
        <taxon>Ascomycota</taxon>
        <taxon>Saccharomycotina</taxon>
        <taxon>Pichiomycetes</taxon>
        <taxon>Debaryomycetaceae</taxon>
        <taxon>Spathaspora</taxon>
    </lineage>
</organism>
<comment type="subcellular location">
    <subcellularLocation>
        <location evidence="6">Cytoplasm</location>
    </subcellularLocation>
    <subcellularLocation>
        <location evidence="6">Golgi apparatus membrane</location>
        <topology evidence="6">Peripheral membrane protein</topology>
        <orientation evidence="6">Cytoplasmic side</orientation>
    </subcellularLocation>
    <subcellularLocation>
        <location evidence="6">Cytoplasmic vesicle</location>
        <location evidence="6">COPI-coated vesicle membrane</location>
        <topology evidence="6">Peripheral membrane protein</topology>
        <orientation evidence="6">Cytoplasmic side</orientation>
    </subcellularLocation>
</comment>